<dbReference type="PROSITE" id="PS50930">
    <property type="entry name" value="HTH_LYTTR"/>
    <property type="match status" value="1"/>
</dbReference>
<dbReference type="Pfam" id="PF04397">
    <property type="entry name" value="LytTR"/>
    <property type="match status" value="1"/>
</dbReference>
<sequence>MMRVRVEIGTDVSEKEIVLRTNEYDEEVERMLSLLQKIQKTPQLIFYKDSTEYFFSADKILFFETSERQVYAHTKNDVFVVKHRLYELEDILSGKFMRISKSTIVNLSHVYALTQSLSGCSIQFANTHKQVYVSRRYYKLLRERMKEVREKI</sequence>
<dbReference type="GO" id="GO:0000156">
    <property type="term" value="F:phosphorelay response regulator activity"/>
    <property type="evidence" value="ECO:0007669"/>
    <property type="project" value="InterPro"/>
</dbReference>
<reference evidence="1 2" key="1">
    <citation type="submission" date="2018-08" db="EMBL/GenBank/DDBJ databases">
        <title>A genome reference for cultivated species of the human gut microbiota.</title>
        <authorList>
            <person name="Zou Y."/>
            <person name="Xue W."/>
            <person name="Luo G."/>
        </authorList>
    </citation>
    <scope>NUCLEOTIDE SEQUENCE [LARGE SCALE GENOMIC DNA]</scope>
    <source>
        <strain evidence="1 2">TF10-9AT</strain>
    </source>
</reference>
<dbReference type="PANTHER" id="PTHR37299">
    <property type="entry name" value="TRANSCRIPTIONAL REGULATOR-RELATED"/>
    <property type="match status" value="1"/>
</dbReference>
<accession>A0A3E4M4B3</accession>
<gene>
    <name evidence="1" type="ORF">DXD09_10315</name>
</gene>
<dbReference type="GO" id="GO:0003677">
    <property type="term" value="F:DNA binding"/>
    <property type="evidence" value="ECO:0007669"/>
    <property type="project" value="InterPro"/>
</dbReference>
<evidence type="ECO:0000313" key="2">
    <source>
        <dbReference type="Proteomes" id="UP000260790"/>
    </source>
</evidence>
<dbReference type="Proteomes" id="UP000260790">
    <property type="component" value="Unassembled WGS sequence"/>
</dbReference>
<organism evidence="1 2">
    <name type="scientific">Ligilactobacillus ruminis</name>
    <dbReference type="NCBI Taxonomy" id="1623"/>
    <lineage>
        <taxon>Bacteria</taxon>
        <taxon>Bacillati</taxon>
        <taxon>Bacillota</taxon>
        <taxon>Bacilli</taxon>
        <taxon>Lactobacillales</taxon>
        <taxon>Lactobacillaceae</taxon>
        <taxon>Ligilactobacillus</taxon>
    </lineage>
</organism>
<dbReference type="Gene3D" id="2.40.50.1020">
    <property type="entry name" value="LytTr DNA-binding domain"/>
    <property type="match status" value="1"/>
</dbReference>
<dbReference type="EMBL" id="QSQR01000012">
    <property type="protein sequence ID" value="RGK44446.1"/>
    <property type="molecule type" value="Genomic_DNA"/>
</dbReference>
<dbReference type="InterPro" id="IPR046947">
    <property type="entry name" value="LytR-like"/>
</dbReference>
<dbReference type="AlphaFoldDB" id="A0A3E4M4B3"/>
<dbReference type="InterPro" id="IPR007492">
    <property type="entry name" value="LytTR_DNA-bd_dom"/>
</dbReference>
<dbReference type="PANTHER" id="PTHR37299:SF4">
    <property type="entry name" value="TRANSCRIPTIONAL REGULATOR"/>
    <property type="match status" value="1"/>
</dbReference>
<proteinExistence type="predicted"/>
<dbReference type="SMART" id="SM00850">
    <property type="entry name" value="LytTR"/>
    <property type="match status" value="1"/>
</dbReference>
<comment type="caution">
    <text evidence="1">The sequence shown here is derived from an EMBL/GenBank/DDBJ whole genome shotgun (WGS) entry which is preliminary data.</text>
</comment>
<protein>
    <submittedName>
        <fullName evidence="1">LytTR family transcriptional regulator</fullName>
    </submittedName>
</protein>
<name>A0A3E4M4B3_9LACO</name>
<evidence type="ECO:0000313" key="1">
    <source>
        <dbReference type="EMBL" id="RGK44446.1"/>
    </source>
</evidence>